<dbReference type="Proteomes" id="UP000223976">
    <property type="component" value="Segment"/>
</dbReference>
<evidence type="ECO:0000313" key="1">
    <source>
        <dbReference type="EMBL" id="AMR59799.1"/>
    </source>
</evidence>
<organism evidence="1 2">
    <name type="scientific">Enterobacteria phage SEGD1</name>
    <dbReference type="NCBI Taxonomy" id="1805456"/>
    <lineage>
        <taxon>Viruses</taxon>
        <taxon>Duplodnaviria</taxon>
        <taxon>Heunggongvirae</taxon>
        <taxon>Uroviricota</taxon>
        <taxon>Caudoviricetes</taxon>
        <taxon>Chimalliviridae</taxon>
        <taxon>Seoulvirus</taxon>
        <taxon>Seoulvirus SPN3US</taxon>
    </lineage>
</organism>
<proteinExistence type="predicted"/>
<evidence type="ECO:0000313" key="2">
    <source>
        <dbReference type="Proteomes" id="UP000223976"/>
    </source>
</evidence>
<name>A0A142IIL1_9CAUD</name>
<dbReference type="Gene3D" id="2.60.40.10">
    <property type="entry name" value="Immunoglobulins"/>
    <property type="match status" value="1"/>
</dbReference>
<protein>
    <recommendedName>
        <fullName evidence="3">Virion structural protein</fullName>
    </recommendedName>
</protein>
<dbReference type="EMBL" id="KU726251">
    <property type="protein sequence ID" value="AMR59799.1"/>
    <property type="molecule type" value="Genomic_DNA"/>
</dbReference>
<accession>A0A142IIL1</accession>
<gene>
    <name evidence="1" type="ORF">SEGD1_152</name>
</gene>
<sequence>MAFTIRWTNNNPGASTVKLYRDTKPLVRAALPEPLATFTNGETEYTDRTAILGTTYYYMTTVTVGSRTLFSPQKSILIQNRRGIGIVAPQYGDDRFAYYGYVTYGELPSAGDYPPGFVALSGYDPTVKPGLMKFQLDGKILYLFSGLRANGNTLYSRDAIYNAGLLYGVAGPGPEGGHGDLPDVDQAGEFTWLGDRYRMRLLRGLTLDSESPVMTLDAQWNGKLHDESPYTADSEYNRLIYGISSWFPEKKKVMSLIKWSNTSIFGSGSLVAGRGAHCQEFDPDSKLGLTRGWAAADSTDTVDNLQRIQHVPGATVGGIWIPVIELIED</sequence>
<evidence type="ECO:0008006" key="3">
    <source>
        <dbReference type="Google" id="ProtNLM"/>
    </source>
</evidence>
<dbReference type="InterPro" id="IPR013783">
    <property type="entry name" value="Ig-like_fold"/>
</dbReference>
<reference evidence="1 2" key="1">
    <citation type="submission" date="2016-02" db="EMBL/GenBank/DDBJ databases">
        <title>Complete genome sequence of a polyvalent bacteriophage, SEGD1, simultaneously inhibiting both Salmonella enterica and Escherichia coli O157:H7.</title>
        <authorList>
            <person name="Fan J."/>
            <person name="Ma J."/>
        </authorList>
    </citation>
    <scope>NUCLEOTIDE SEQUENCE [LARGE SCALE GENOMIC DNA]</scope>
</reference>